<keyword evidence="1" id="KW-0472">Membrane</keyword>
<comment type="caution">
    <text evidence="2">The sequence shown here is derived from an EMBL/GenBank/DDBJ whole genome shotgun (WGS) entry which is preliminary data.</text>
</comment>
<dbReference type="EMBL" id="NKUA01000024">
    <property type="protein sequence ID" value="PYD77823.1"/>
    <property type="molecule type" value="Genomic_DNA"/>
</dbReference>
<keyword evidence="3" id="KW-1185">Reference proteome</keyword>
<dbReference type="AlphaFoldDB" id="A0A318QXX8"/>
<protein>
    <submittedName>
        <fullName evidence="2">Uncharacterized protein</fullName>
    </submittedName>
</protein>
<evidence type="ECO:0000313" key="2">
    <source>
        <dbReference type="EMBL" id="PYD77823.1"/>
    </source>
</evidence>
<dbReference type="OrthoDB" id="7355818at2"/>
<dbReference type="RefSeq" id="WP_110570020.1">
    <property type="nucleotide sequence ID" value="NZ_CP137147.1"/>
</dbReference>
<keyword evidence="1" id="KW-0812">Transmembrane</keyword>
<gene>
    <name evidence="2" type="ORF">CFR77_13660</name>
</gene>
<evidence type="ECO:0000313" key="3">
    <source>
        <dbReference type="Proteomes" id="UP000247814"/>
    </source>
</evidence>
<dbReference type="Proteomes" id="UP000247814">
    <property type="component" value="Unassembled WGS sequence"/>
</dbReference>
<name>A0A318QXX8_9PROT</name>
<feature type="transmembrane region" description="Helical" evidence="1">
    <location>
        <begin position="15"/>
        <end position="40"/>
    </location>
</feature>
<reference evidence="2 3" key="1">
    <citation type="submission" date="2017-07" db="EMBL/GenBank/DDBJ databases">
        <title>A draft genome sequence of Komagataeibacter sucrofermentans LMG 18788.</title>
        <authorList>
            <person name="Skraban J."/>
            <person name="Cleenwerck I."/>
            <person name="Vandamme P."/>
            <person name="Trcek J."/>
        </authorList>
    </citation>
    <scope>NUCLEOTIDE SEQUENCE [LARGE SCALE GENOMIC DNA]</scope>
    <source>
        <strain evidence="2 3">LMG 18788</strain>
    </source>
</reference>
<keyword evidence="1" id="KW-1133">Transmembrane helix</keyword>
<evidence type="ECO:0000256" key="1">
    <source>
        <dbReference type="SAM" id="Phobius"/>
    </source>
</evidence>
<accession>A0A318QXX8</accession>
<proteinExistence type="predicted"/>
<organism evidence="2 3">
    <name type="scientific">Komagataeibacter sucrofermentans</name>
    <dbReference type="NCBI Taxonomy" id="1053551"/>
    <lineage>
        <taxon>Bacteria</taxon>
        <taxon>Pseudomonadati</taxon>
        <taxon>Pseudomonadota</taxon>
        <taxon>Alphaproteobacteria</taxon>
        <taxon>Acetobacterales</taxon>
        <taxon>Acetobacteraceae</taxon>
        <taxon>Komagataeibacter</taxon>
    </lineage>
</organism>
<sequence length="165" mass="17261">MAPQGLGLSDLKTRIIAPTLAFIGLGGPAAINLLAGIALAETGCRALVQNGGGPALGLWQMEPFTHDDIWATFLPAPRQSAIRARLFALQAGWPIGPDRATQLIGNLPYACAMARLKCYRAPAALPAADDAAGQCRFWKANYNTALGAGDVDPQHVALFAQAIEA</sequence>